<protein>
    <submittedName>
        <fullName evidence="11">Predicted protein</fullName>
    </submittedName>
</protein>
<dbReference type="GO" id="GO:0000139">
    <property type="term" value="C:Golgi membrane"/>
    <property type="evidence" value="ECO:0007669"/>
    <property type="project" value="UniProtKB-SubCell"/>
</dbReference>
<evidence type="ECO:0000313" key="12">
    <source>
        <dbReference type="Proteomes" id="UP000006671"/>
    </source>
</evidence>
<dbReference type="Pfam" id="PF12352">
    <property type="entry name" value="V-SNARE_C"/>
    <property type="match status" value="1"/>
</dbReference>
<dbReference type="PANTHER" id="PTHR21230">
    <property type="entry name" value="VESICLE TRANSPORT V-SNARE PROTEIN VTI1-RELATED"/>
    <property type="match status" value="1"/>
</dbReference>
<evidence type="ECO:0000313" key="11">
    <source>
        <dbReference type="EMBL" id="EFC41805.1"/>
    </source>
</evidence>
<keyword evidence="5 10" id="KW-1133">Transmembrane helix</keyword>
<dbReference type="GO" id="GO:0006906">
    <property type="term" value="P:vesicle fusion"/>
    <property type="evidence" value="ECO:0007669"/>
    <property type="project" value="TreeGrafter"/>
</dbReference>
<evidence type="ECO:0000256" key="6">
    <source>
        <dbReference type="ARBA" id="ARBA00023034"/>
    </source>
</evidence>
<dbReference type="PIRSF" id="PIRSF028865">
    <property type="entry name" value="Membrin-2"/>
    <property type="match status" value="1"/>
</dbReference>
<dbReference type="GO" id="GO:0015031">
    <property type="term" value="P:protein transport"/>
    <property type="evidence" value="ECO:0007669"/>
    <property type="project" value="UniProtKB-KW"/>
</dbReference>
<dbReference type="GeneID" id="8856005"/>
<sequence length="265" mass="31061">MDQHDKLLKEAKNLIQQINRQLDDLENQYSNSVSHQIHNSNTRTYKRRVSNGEKLSYEESLEGGYSYNSDASRDRHSINLTKESLFENVKTLSSYEKTLKNYFSDMPRGKQKDKWQIQITTLSHDVQNITNTMNKLNRKHTNFENERKLLELDGEDERRSFNNNDNELESALTEYGVQGKSMDNSIRLIEQMKQVGIDSLGMLSDQRSTLKIIHEKLIGMGSTLGISQSTMRSIERRYVRDKYIIMAGMIFITLLLIFVYYYFKK</sequence>
<dbReference type="FunCoup" id="D2VMU9">
    <property type="interactions" value="492"/>
</dbReference>
<keyword evidence="6" id="KW-0333">Golgi apparatus</keyword>
<gene>
    <name evidence="11" type="ORF">NAEGRDRAFT_70268</name>
</gene>
<feature type="coiled-coil region" evidence="9">
    <location>
        <begin position="119"/>
        <end position="153"/>
    </location>
</feature>
<feature type="coiled-coil region" evidence="9">
    <location>
        <begin position="1"/>
        <end position="35"/>
    </location>
</feature>
<dbReference type="PANTHER" id="PTHR21230:SF1">
    <property type="entry name" value="GOLGI SNAP RECEPTOR COMPLEX MEMBER 2"/>
    <property type="match status" value="1"/>
</dbReference>
<dbReference type="GO" id="GO:0000149">
    <property type="term" value="F:SNARE binding"/>
    <property type="evidence" value="ECO:0007669"/>
    <property type="project" value="TreeGrafter"/>
</dbReference>
<dbReference type="GO" id="GO:0031201">
    <property type="term" value="C:SNARE complex"/>
    <property type="evidence" value="ECO:0007669"/>
    <property type="project" value="TreeGrafter"/>
</dbReference>
<reference evidence="11 12" key="1">
    <citation type="journal article" date="2010" name="Cell">
        <title>The genome of Naegleria gruberi illuminates early eukaryotic versatility.</title>
        <authorList>
            <person name="Fritz-Laylin L.K."/>
            <person name="Prochnik S.E."/>
            <person name="Ginger M.L."/>
            <person name="Dacks J.B."/>
            <person name="Carpenter M.L."/>
            <person name="Field M.C."/>
            <person name="Kuo A."/>
            <person name="Paredez A."/>
            <person name="Chapman J."/>
            <person name="Pham J."/>
            <person name="Shu S."/>
            <person name="Neupane R."/>
            <person name="Cipriano M."/>
            <person name="Mancuso J."/>
            <person name="Tu H."/>
            <person name="Salamov A."/>
            <person name="Lindquist E."/>
            <person name="Shapiro H."/>
            <person name="Lucas S."/>
            <person name="Grigoriev I.V."/>
            <person name="Cande W.Z."/>
            <person name="Fulton C."/>
            <person name="Rokhsar D.S."/>
            <person name="Dawson S.C."/>
        </authorList>
    </citation>
    <scope>NUCLEOTIDE SEQUENCE [LARGE SCALE GENOMIC DNA]</scope>
    <source>
        <strain evidence="11 12">NEG-M</strain>
    </source>
</reference>
<keyword evidence="7 8" id="KW-0472">Membrane</keyword>
<keyword evidence="12" id="KW-1185">Reference proteome</keyword>
<evidence type="ECO:0000256" key="3">
    <source>
        <dbReference type="ARBA" id="ARBA00022692"/>
    </source>
</evidence>
<keyword evidence="3 10" id="KW-0812">Transmembrane</keyword>
<dbReference type="GO" id="GO:0031902">
    <property type="term" value="C:late endosome membrane"/>
    <property type="evidence" value="ECO:0007669"/>
    <property type="project" value="TreeGrafter"/>
</dbReference>
<dbReference type="OrthoDB" id="158360at2759"/>
<name>D2VMU9_NAEGR</name>
<dbReference type="GO" id="GO:0005789">
    <property type="term" value="C:endoplasmic reticulum membrane"/>
    <property type="evidence" value="ECO:0007669"/>
    <property type="project" value="TreeGrafter"/>
</dbReference>
<dbReference type="GO" id="GO:0005484">
    <property type="term" value="F:SNAP receptor activity"/>
    <property type="evidence" value="ECO:0007669"/>
    <property type="project" value="InterPro"/>
</dbReference>
<dbReference type="InParanoid" id="D2VMU9"/>
<evidence type="ECO:0000256" key="4">
    <source>
        <dbReference type="ARBA" id="ARBA00022927"/>
    </source>
</evidence>
<evidence type="ECO:0000256" key="7">
    <source>
        <dbReference type="ARBA" id="ARBA00023136"/>
    </source>
</evidence>
<evidence type="ECO:0000256" key="8">
    <source>
        <dbReference type="PIRNR" id="PIRNR028865"/>
    </source>
</evidence>
<dbReference type="VEuPathDB" id="AmoebaDB:NAEGRDRAFT_70268"/>
<evidence type="ECO:0000256" key="9">
    <source>
        <dbReference type="SAM" id="Coils"/>
    </source>
</evidence>
<dbReference type="KEGG" id="ngr:NAEGRDRAFT_70268"/>
<dbReference type="Gene3D" id="1.20.5.110">
    <property type="match status" value="1"/>
</dbReference>
<dbReference type="STRING" id="5762.D2VMU9"/>
<dbReference type="RefSeq" id="XP_002674549.1">
    <property type="nucleotide sequence ID" value="XM_002674503.1"/>
</dbReference>
<dbReference type="GO" id="GO:0012507">
    <property type="term" value="C:ER to Golgi transport vesicle membrane"/>
    <property type="evidence" value="ECO:0007669"/>
    <property type="project" value="TreeGrafter"/>
</dbReference>
<evidence type="ECO:0000256" key="10">
    <source>
        <dbReference type="SAM" id="Phobius"/>
    </source>
</evidence>
<organism evidence="12">
    <name type="scientific">Naegleria gruberi</name>
    <name type="common">Amoeba</name>
    <dbReference type="NCBI Taxonomy" id="5762"/>
    <lineage>
        <taxon>Eukaryota</taxon>
        <taxon>Discoba</taxon>
        <taxon>Heterolobosea</taxon>
        <taxon>Tetramitia</taxon>
        <taxon>Eutetramitia</taxon>
        <taxon>Vahlkampfiidae</taxon>
        <taxon>Naegleria</taxon>
    </lineage>
</organism>
<evidence type="ECO:0000256" key="1">
    <source>
        <dbReference type="ARBA" id="ARBA00004409"/>
    </source>
</evidence>
<keyword evidence="2 8" id="KW-0813">Transport</keyword>
<dbReference type="Proteomes" id="UP000006671">
    <property type="component" value="Unassembled WGS sequence"/>
</dbReference>
<proteinExistence type="predicted"/>
<dbReference type="OMA" id="HSINISM"/>
<evidence type="ECO:0000256" key="5">
    <source>
        <dbReference type="ARBA" id="ARBA00022989"/>
    </source>
</evidence>
<feature type="transmembrane region" description="Helical" evidence="10">
    <location>
        <begin position="243"/>
        <end position="263"/>
    </location>
</feature>
<keyword evidence="9" id="KW-0175">Coiled coil</keyword>
<dbReference type="SUPFAM" id="SSF58038">
    <property type="entry name" value="SNARE fusion complex"/>
    <property type="match status" value="1"/>
</dbReference>
<dbReference type="AlphaFoldDB" id="D2VMU9"/>
<dbReference type="EMBL" id="GG738883">
    <property type="protein sequence ID" value="EFC41805.1"/>
    <property type="molecule type" value="Genomic_DNA"/>
</dbReference>
<comment type="subcellular location">
    <subcellularLocation>
        <location evidence="1">Golgi apparatus membrane</location>
        <topology evidence="1">Single-pass type IV membrane protein</topology>
    </subcellularLocation>
</comment>
<accession>D2VMU9</accession>
<keyword evidence="4 8" id="KW-0653">Protein transport</keyword>
<evidence type="ECO:0000256" key="2">
    <source>
        <dbReference type="ARBA" id="ARBA00022448"/>
    </source>
</evidence>
<dbReference type="InterPro" id="IPR027027">
    <property type="entry name" value="GOSR2/Membrin/Bos1"/>
</dbReference>